<evidence type="ECO:0000256" key="2">
    <source>
        <dbReference type="ARBA" id="ARBA00006448"/>
    </source>
</evidence>
<feature type="region of interest" description="Disordered" evidence="7">
    <location>
        <begin position="148"/>
        <end position="179"/>
    </location>
</feature>
<evidence type="ECO:0000256" key="7">
    <source>
        <dbReference type="SAM" id="MobiDB-lite"/>
    </source>
</evidence>
<feature type="transmembrane region" description="Helical" evidence="8">
    <location>
        <begin position="33"/>
        <end position="53"/>
    </location>
</feature>
<name>A0ABN7S8X7_THEXY</name>
<sequence>MQELGHIVLRTVITYFVVLAVMRIMGSREIGKLSVFDFVVSVMIAEIAVISIIEPAKAIKHAVVPLATLLAIQVGTSLILLKSRKLRLMFDAKPQIVIEKGRLNRDVMRKQRYTLDDLMVQLREQQIASVGDVEFAVLEPNGKLSVIKKQEADSGETEPVREKQEKAQPDPASGTVQFPPKYRFETLPVPLIMDGQVLVENLEKLGKNRFWLRSELRSRGITDVKDVFLCTLDHRGRLFVDAARKPQP</sequence>
<keyword evidence="11" id="KW-1185">Reference proteome</keyword>
<evidence type="ECO:0000313" key="11">
    <source>
        <dbReference type="Proteomes" id="UP000681526"/>
    </source>
</evidence>
<evidence type="ECO:0000259" key="9">
    <source>
        <dbReference type="Pfam" id="PF04239"/>
    </source>
</evidence>
<dbReference type="PANTHER" id="PTHR34582:SF6">
    <property type="entry name" value="UPF0702 TRANSMEMBRANE PROTEIN YCAP"/>
    <property type="match status" value="1"/>
</dbReference>
<dbReference type="RefSeq" id="WP_213486560.1">
    <property type="nucleotide sequence ID" value="NZ_CAJRAY010000094.1"/>
</dbReference>
<evidence type="ECO:0000256" key="3">
    <source>
        <dbReference type="ARBA" id="ARBA00022475"/>
    </source>
</evidence>
<dbReference type="Proteomes" id="UP000681526">
    <property type="component" value="Unassembled WGS sequence"/>
</dbReference>
<feature type="transmembrane region" description="Helical" evidence="8">
    <location>
        <begin position="6"/>
        <end position="26"/>
    </location>
</feature>
<proteinExistence type="inferred from homology"/>
<dbReference type="Gene3D" id="3.30.240.20">
    <property type="entry name" value="bsu07140 like domains"/>
    <property type="match status" value="2"/>
</dbReference>
<keyword evidence="5 8" id="KW-1133">Transmembrane helix</keyword>
<accession>A0ABN7S8X7</accession>
<feature type="domain" description="YetF C-terminal" evidence="9">
    <location>
        <begin position="82"/>
        <end position="232"/>
    </location>
</feature>
<reference evidence="10 11" key="1">
    <citation type="submission" date="2021-04" db="EMBL/GenBank/DDBJ databases">
        <authorList>
            <person name="Rakotoarivonina H."/>
        </authorList>
    </citation>
    <scope>NUCLEOTIDE SEQUENCE [LARGE SCALE GENOMIC DNA]</scope>
    <source>
        <strain evidence="10 11">XE</strain>
    </source>
</reference>
<comment type="caution">
    <text evidence="10">The sequence shown here is derived from an EMBL/GenBank/DDBJ whole genome shotgun (WGS) entry which is preliminary data.</text>
</comment>
<protein>
    <recommendedName>
        <fullName evidence="9">YetF C-terminal domain-containing protein</fullName>
    </recommendedName>
</protein>
<dbReference type="InterPro" id="IPR023090">
    <property type="entry name" value="UPF0702_alpha/beta_dom_sf"/>
</dbReference>
<feature type="transmembrane region" description="Helical" evidence="8">
    <location>
        <begin position="59"/>
        <end position="81"/>
    </location>
</feature>
<evidence type="ECO:0000256" key="8">
    <source>
        <dbReference type="SAM" id="Phobius"/>
    </source>
</evidence>
<dbReference type="EMBL" id="CAJRAY010000094">
    <property type="protein sequence ID" value="CAG5092483.1"/>
    <property type="molecule type" value="Genomic_DNA"/>
</dbReference>
<feature type="compositionally biased region" description="Basic and acidic residues" evidence="7">
    <location>
        <begin position="148"/>
        <end position="168"/>
    </location>
</feature>
<keyword evidence="6 8" id="KW-0472">Membrane</keyword>
<keyword evidence="4 8" id="KW-0812">Transmembrane</keyword>
<evidence type="ECO:0000256" key="4">
    <source>
        <dbReference type="ARBA" id="ARBA00022692"/>
    </source>
</evidence>
<organism evidence="10 11">
    <name type="scientific">Thermobacillus xylanilyticus</name>
    <dbReference type="NCBI Taxonomy" id="76633"/>
    <lineage>
        <taxon>Bacteria</taxon>
        <taxon>Bacillati</taxon>
        <taxon>Bacillota</taxon>
        <taxon>Bacilli</taxon>
        <taxon>Bacillales</taxon>
        <taxon>Paenibacillaceae</taxon>
        <taxon>Thermobacillus</taxon>
    </lineage>
</organism>
<dbReference type="PANTHER" id="PTHR34582">
    <property type="entry name" value="UPF0702 TRANSMEMBRANE PROTEIN YCAP"/>
    <property type="match status" value="1"/>
</dbReference>
<gene>
    <name evidence="10" type="primary">txxe 2660-yrbG</name>
    <name evidence="10" type="ORF">TXXE_18285</name>
</gene>
<dbReference type="Pfam" id="PF04239">
    <property type="entry name" value="DUF421"/>
    <property type="match status" value="1"/>
</dbReference>
<dbReference type="InterPro" id="IPR007353">
    <property type="entry name" value="DUF421"/>
</dbReference>
<evidence type="ECO:0000256" key="1">
    <source>
        <dbReference type="ARBA" id="ARBA00004651"/>
    </source>
</evidence>
<keyword evidence="3" id="KW-1003">Cell membrane</keyword>
<evidence type="ECO:0000256" key="6">
    <source>
        <dbReference type="ARBA" id="ARBA00023136"/>
    </source>
</evidence>
<evidence type="ECO:0000313" key="10">
    <source>
        <dbReference type="EMBL" id="CAG5092483.1"/>
    </source>
</evidence>
<comment type="similarity">
    <text evidence="2">Belongs to the UPF0702 family.</text>
</comment>
<evidence type="ECO:0000256" key="5">
    <source>
        <dbReference type="ARBA" id="ARBA00022989"/>
    </source>
</evidence>
<comment type="subcellular location">
    <subcellularLocation>
        <location evidence="1">Cell membrane</location>
        <topology evidence="1">Multi-pass membrane protein</topology>
    </subcellularLocation>
</comment>